<dbReference type="Proteomes" id="UP001239111">
    <property type="component" value="Chromosome 1"/>
</dbReference>
<proteinExistence type="predicted"/>
<evidence type="ECO:0000313" key="1">
    <source>
        <dbReference type="EMBL" id="KAJ8684015.1"/>
    </source>
</evidence>
<gene>
    <name evidence="1" type="ORF">QAD02_019807</name>
</gene>
<accession>A0ACC2PQF8</accession>
<evidence type="ECO:0000313" key="2">
    <source>
        <dbReference type="Proteomes" id="UP001239111"/>
    </source>
</evidence>
<keyword evidence="2" id="KW-1185">Reference proteome</keyword>
<sequence length="156" mass="17622">MLIRFLQSLAIETVILSESSNNFGWNHLHFLGHSLGAHISGQVGHLLKNDKFWHVERITGFDPANPCFKYADMSLKLDSGDAAFVDVIHTQSNLGGEYDLGLRQNIAPTGEDYEKLDLLIEIAYHSPKRKNQPVDWNGNSQFYDFAEDALTMDNIK</sequence>
<name>A0ACC2PQF8_9HYME</name>
<comment type="caution">
    <text evidence="1">The sequence shown here is derived from an EMBL/GenBank/DDBJ whole genome shotgun (WGS) entry which is preliminary data.</text>
</comment>
<reference evidence="1" key="1">
    <citation type="submission" date="2023-04" db="EMBL/GenBank/DDBJ databases">
        <title>A chromosome-level genome assembly of the parasitoid wasp Eretmocerus hayati.</title>
        <authorList>
            <person name="Zhong Y."/>
            <person name="Liu S."/>
            <person name="Liu Y."/>
        </authorList>
    </citation>
    <scope>NUCLEOTIDE SEQUENCE</scope>
    <source>
        <strain evidence="1">ZJU_SS_LIU_2023</strain>
    </source>
</reference>
<dbReference type="EMBL" id="CM056741">
    <property type="protein sequence ID" value="KAJ8684015.1"/>
    <property type="molecule type" value="Genomic_DNA"/>
</dbReference>
<organism evidence="1 2">
    <name type="scientific">Eretmocerus hayati</name>
    <dbReference type="NCBI Taxonomy" id="131215"/>
    <lineage>
        <taxon>Eukaryota</taxon>
        <taxon>Metazoa</taxon>
        <taxon>Ecdysozoa</taxon>
        <taxon>Arthropoda</taxon>
        <taxon>Hexapoda</taxon>
        <taxon>Insecta</taxon>
        <taxon>Pterygota</taxon>
        <taxon>Neoptera</taxon>
        <taxon>Endopterygota</taxon>
        <taxon>Hymenoptera</taxon>
        <taxon>Apocrita</taxon>
        <taxon>Proctotrupomorpha</taxon>
        <taxon>Chalcidoidea</taxon>
        <taxon>Aphelinidae</taxon>
        <taxon>Aphelininae</taxon>
        <taxon>Eretmocerus</taxon>
    </lineage>
</organism>
<protein>
    <submittedName>
        <fullName evidence="1">Uncharacterized protein</fullName>
    </submittedName>
</protein>